<feature type="transmembrane region" description="Helical" evidence="3">
    <location>
        <begin position="20"/>
        <end position="38"/>
    </location>
</feature>
<proteinExistence type="predicted"/>
<keyword evidence="3" id="KW-0472">Membrane</keyword>
<dbReference type="RefSeq" id="WP_377329638.1">
    <property type="nucleotide sequence ID" value="NZ_JBHUMZ010000043.1"/>
</dbReference>
<organism evidence="5 6">
    <name type="scientific">Piscibacillus salipiscarius</name>
    <dbReference type="NCBI Taxonomy" id="299480"/>
    <lineage>
        <taxon>Bacteria</taxon>
        <taxon>Bacillati</taxon>
        <taxon>Bacillota</taxon>
        <taxon>Bacilli</taxon>
        <taxon>Bacillales</taxon>
        <taxon>Bacillaceae</taxon>
        <taxon>Piscibacillus</taxon>
    </lineage>
</organism>
<gene>
    <name evidence="5" type="ORF">ACFSW4_12420</name>
</gene>
<dbReference type="InterPro" id="IPR036908">
    <property type="entry name" value="RlpA-like_sf"/>
</dbReference>
<name>A0ABW5QCS5_9BACI</name>
<evidence type="ECO:0000256" key="2">
    <source>
        <dbReference type="SAM" id="MobiDB-lite"/>
    </source>
</evidence>
<dbReference type="EMBL" id="JBHUMZ010000043">
    <property type="protein sequence ID" value="MFD2639673.1"/>
    <property type="molecule type" value="Genomic_DNA"/>
</dbReference>
<dbReference type="Pfam" id="PF07501">
    <property type="entry name" value="G5"/>
    <property type="match status" value="1"/>
</dbReference>
<dbReference type="InterPro" id="IPR059180">
    <property type="entry name" value="3D_YorM"/>
</dbReference>
<protein>
    <submittedName>
        <fullName evidence="5">Ubiquitin-like domain-containing protein</fullName>
    </submittedName>
</protein>
<evidence type="ECO:0000313" key="5">
    <source>
        <dbReference type="EMBL" id="MFD2639673.1"/>
    </source>
</evidence>
<dbReference type="CDD" id="cd14667">
    <property type="entry name" value="3D_containing_proteins"/>
    <property type="match status" value="1"/>
</dbReference>
<reference evidence="6" key="1">
    <citation type="journal article" date="2019" name="Int. J. Syst. Evol. Microbiol.">
        <title>The Global Catalogue of Microorganisms (GCM) 10K type strain sequencing project: providing services to taxonomists for standard genome sequencing and annotation.</title>
        <authorList>
            <consortium name="The Broad Institute Genomics Platform"/>
            <consortium name="The Broad Institute Genome Sequencing Center for Infectious Disease"/>
            <person name="Wu L."/>
            <person name="Ma J."/>
        </authorList>
    </citation>
    <scope>NUCLEOTIDE SEQUENCE [LARGE SCALE GENOMIC DNA]</scope>
    <source>
        <strain evidence="6">TISTR 1571</strain>
    </source>
</reference>
<feature type="region of interest" description="Disordered" evidence="2">
    <location>
        <begin position="287"/>
        <end position="310"/>
    </location>
</feature>
<dbReference type="InterPro" id="IPR010611">
    <property type="entry name" value="3D_dom"/>
</dbReference>
<keyword evidence="3" id="KW-1133">Transmembrane helix</keyword>
<dbReference type="SMART" id="SM01208">
    <property type="entry name" value="G5"/>
    <property type="match status" value="1"/>
</dbReference>
<dbReference type="Gene3D" id="2.40.40.10">
    <property type="entry name" value="RlpA-like domain"/>
    <property type="match status" value="1"/>
</dbReference>
<keyword evidence="1" id="KW-0732">Signal</keyword>
<dbReference type="Pfam" id="PF06725">
    <property type="entry name" value="3D"/>
    <property type="match status" value="1"/>
</dbReference>
<evidence type="ECO:0000256" key="3">
    <source>
        <dbReference type="SAM" id="Phobius"/>
    </source>
</evidence>
<dbReference type="SUPFAM" id="SSF50685">
    <property type="entry name" value="Barwin-like endoglucanases"/>
    <property type="match status" value="1"/>
</dbReference>
<evidence type="ECO:0000256" key="1">
    <source>
        <dbReference type="ARBA" id="ARBA00022729"/>
    </source>
</evidence>
<accession>A0ABW5QCS5</accession>
<dbReference type="InterPro" id="IPR007137">
    <property type="entry name" value="DUF348"/>
</dbReference>
<dbReference type="Proteomes" id="UP001597452">
    <property type="component" value="Unassembled WGS sequence"/>
</dbReference>
<evidence type="ECO:0000313" key="6">
    <source>
        <dbReference type="Proteomes" id="UP001597452"/>
    </source>
</evidence>
<dbReference type="PROSITE" id="PS51109">
    <property type="entry name" value="G5"/>
    <property type="match status" value="1"/>
</dbReference>
<dbReference type="Gene3D" id="2.20.230.10">
    <property type="entry name" value="Resuscitation-promoting factor rpfb"/>
    <property type="match status" value="1"/>
</dbReference>
<comment type="caution">
    <text evidence="5">The sequence shown here is derived from an EMBL/GenBank/DDBJ whole genome shotgun (WGS) entry which is preliminary data.</text>
</comment>
<feature type="domain" description="G5" evidence="4">
    <location>
        <begin position="210"/>
        <end position="290"/>
    </location>
</feature>
<dbReference type="InterPro" id="IPR051933">
    <property type="entry name" value="Resuscitation_pf_RpfB"/>
</dbReference>
<keyword evidence="3" id="KW-0812">Transmembrane</keyword>
<feature type="compositionally biased region" description="Low complexity" evidence="2">
    <location>
        <begin position="296"/>
        <end position="309"/>
    </location>
</feature>
<evidence type="ECO:0000259" key="4">
    <source>
        <dbReference type="PROSITE" id="PS51109"/>
    </source>
</evidence>
<dbReference type="PANTHER" id="PTHR39160">
    <property type="entry name" value="CELL WALL-BINDING PROTEIN YOCH"/>
    <property type="match status" value="1"/>
</dbReference>
<dbReference type="InterPro" id="IPR011098">
    <property type="entry name" value="G5_dom"/>
</dbReference>
<dbReference type="Pfam" id="PF03990">
    <property type="entry name" value="DUF348"/>
    <property type="match status" value="3"/>
</dbReference>
<dbReference type="PANTHER" id="PTHR39160:SF4">
    <property type="entry name" value="RESUSCITATION-PROMOTING FACTOR RPFB"/>
    <property type="match status" value="1"/>
</dbReference>
<sequence>MSVKWGANPHKKRFSFKKIMLTLLTVFVFVATVSYIAFETVTAEVSVIQDGEEISTLTTANEVSGVMDELGIEVSKHDDLSVDLNDQVKDGMVIEYTQAQEVQVTIDDQTKTYYTTTENVKQFLEDESINLSEHDELSVDLNKDIEDGLAFTIQKAFEVKIDDGGKTKTTMATNQTVGDLLKDLDINLNKHDRLNADLDDRVEKNRSIEIVRVTKEKVSKEVEIPYQTETKKDSSLLQGKSKLLTKGEEGKKVETYEITKENGKEVSRELVDEEIVKESVNQLVAKGTKAPVQQVSSSSGSDSSSSSSGWMTFRSTKYTADCTGCSGYTATGVNVNNTIYYNGMRIIAVDPGVIPLHSIVEVRTPSGSFRAVAKDTGGAIHGRKIDILVSSKSEAYNWGNRSVQVKIIRRGN</sequence>
<keyword evidence="6" id="KW-1185">Reference proteome</keyword>